<gene>
    <name evidence="7" type="ORF">KPH14_004811</name>
</gene>
<feature type="domain" description="TANGO6 N-terminal" evidence="6">
    <location>
        <begin position="86"/>
        <end position="245"/>
    </location>
</feature>
<comment type="caution">
    <text evidence="7">The sequence shown here is derived from an EMBL/GenBank/DDBJ whole genome shotgun (WGS) entry which is preliminary data.</text>
</comment>
<evidence type="ECO:0000256" key="2">
    <source>
        <dbReference type="ARBA" id="ARBA00022737"/>
    </source>
</evidence>
<evidence type="ECO:0000259" key="4">
    <source>
        <dbReference type="Pfam" id="PF10363"/>
    </source>
</evidence>
<dbReference type="Pfam" id="PF02985">
    <property type="entry name" value="HEAT"/>
    <property type="match status" value="1"/>
</dbReference>
<dbReference type="InterPro" id="IPR039600">
    <property type="entry name" value="TANGO6/Rtp1"/>
</dbReference>
<organism evidence="7 8">
    <name type="scientific">Odynerus spinipes</name>
    <dbReference type="NCBI Taxonomy" id="1348599"/>
    <lineage>
        <taxon>Eukaryota</taxon>
        <taxon>Metazoa</taxon>
        <taxon>Ecdysozoa</taxon>
        <taxon>Arthropoda</taxon>
        <taxon>Hexapoda</taxon>
        <taxon>Insecta</taxon>
        <taxon>Pterygota</taxon>
        <taxon>Neoptera</taxon>
        <taxon>Endopterygota</taxon>
        <taxon>Hymenoptera</taxon>
        <taxon>Apocrita</taxon>
        <taxon>Aculeata</taxon>
        <taxon>Vespoidea</taxon>
        <taxon>Vespidae</taxon>
        <taxon>Eumeninae</taxon>
        <taxon>Odynerus</taxon>
    </lineage>
</organism>
<comment type="similarity">
    <text evidence="1">Belongs to the Tango6 family.</text>
</comment>
<evidence type="ECO:0000259" key="6">
    <source>
        <dbReference type="Pfam" id="PF25267"/>
    </source>
</evidence>
<accession>A0AAD9VPS8</accession>
<proteinExistence type="inferred from homology"/>
<evidence type="ECO:0008006" key="9">
    <source>
        <dbReference type="Google" id="ProtNLM"/>
    </source>
</evidence>
<reference evidence="7" key="1">
    <citation type="submission" date="2021-08" db="EMBL/GenBank/DDBJ databases">
        <authorList>
            <person name="Misof B."/>
            <person name="Oliver O."/>
            <person name="Podsiadlowski L."/>
            <person name="Donath A."/>
            <person name="Peters R."/>
            <person name="Mayer C."/>
            <person name="Rust J."/>
            <person name="Gunkel S."/>
            <person name="Lesny P."/>
            <person name="Martin S."/>
            <person name="Oeyen J.P."/>
            <person name="Petersen M."/>
            <person name="Panagiotis P."/>
            <person name="Wilbrandt J."/>
            <person name="Tanja T."/>
        </authorList>
    </citation>
    <scope>NUCLEOTIDE SEQUENCE</scope>
    <source>
        <strain evidence="7">GBR_01_08_01A</strain>
        <tissue evidence="7">Thorax + abdomen</tissue>
    </source>
</reference>
<dbReference type="Pfam" id="PF10304">
    <property type="entry name" value="RTP1_C2"/>
    <property type="match status" value="1"/>
</dbReference>
<evidence type="ECO:0000259" key="3">
    <source>
        <dbReference type="Pfam" id="PF10304"/>
    </source>
</evidence>
<dbReference type="InterPro" id="IPR000357">
    <property type="entry name" value="HEAT"/>
</dbReference>
<dbReference type="Pfam" id="PF23565">
    <property type="entry name" value="ARM_TANGO6"/>
    <property type="match status" value="1"/>
</dbReference>
<feature type="domain" description="TANGO6 HEAT repeat" evidence="5">
    <location>
        <begin position="266"/>
        <end position="514"/>
    </location>
</feature>
<protein>
    <recommendedName>
        <fullName evidence="9">Transmembrane and coiled-coil domain-containing protein 7</fullName>
    </recommendedName>
</protein>
<dbReference type="Pfam" id="PF10363">
    <property type="entry name" value="RTP1_C1"/>
    <property type="match status" value="1"/>
</dbReference>
<keyword evidence="8" id="KW-1185">Reference proteome</keyword>
<dbReference type="GO" id="GO:0009306">
    <property type="term" value="P:protein secretion"/>
    <property type="evidence" value="ECO:0007669"/>
    <property type="project" value="TreeGrafter"/>
</dbReference>
<sequence>MGEEEKIDYYQILHNLTTDKTQVSDFDNKLQQILDRTLPFLSDDKNAMFSTNEGLNDNIDIRSQYVKIITYVLQKIQVLDNNSYDDCVSVQKFRTFKVAIELIVSIGIIPCLLPGVGVDMKKLCPRASELSEEKASILQKYDRLCCSTRSLIEYYNGALLRPAVLSQLGPLIAALLQLSHAPLTKPCEEPLSLRREGINETQFIMTSDLYIKLQNDRKEFLSKLLTMLDYCPQYMVIKELMVILGLKGTPMWVRRNTRKYLVEKIQQPHGVMALVGSMCNDTLDFGTDWDKLDILARLLATSHEVDKNKYYETICPQLLDLLMLKKINHASIIANSCITALYESSPDICERKIMNVIMKPLLENFEHDEESAITIQEHELNTCIENLWTCFTVTDTHFKHLPYKLMSVVAIPLFSIHNKIRSSSCLLKNKVRELLLKLLHDETLQDDLFAAFLGYDTTYNFGKYISTQFGPTGGLEIVGIEKSLVYEEIADSLFDLVSPDKELTTNLFSCLLKLLSDSMKWTHTNTLETPFDTIERIEKQLAAIKLLSHLANKSVVQEAQLKNPESLLNFIKSLFTEHIRKNQNDSENDDHEIIYISLMLIKMILSSDNKMLDQTSFESFAVFLKEQCSNSMIPSQLVDLMKEILPLIECKKQQSNNMYYEDLSVDYRNTNKFEEAIRDLSDPLLPVRAHGLITLTKLIETKDPYAVARNSILLRLFQENLKHDDSFIYLAAINGMCAMAVTHPLTVIETLVQEYINMPQRIARAELSPETRVKLGEMAVVHKNILINGFLCATRDPDPLVRASSLSCLGELCKVLGFRLGDVIIEVLYCINSIIETDKAPECRRAAVLVITLLLRGLGKHVLSSFSKDLVVLYRSLRHLRNNDNDPVLRLHAQLALEEIDEIVQDFLFAKPKLEKTIFLLEPSV</sequence>
<dbReference type="Proteomes" id="UP001258017">
    <property type="component" value="Unassembled WGS sequence"/>
</dbReference>
<reference evidence="7" key="2">
    <citation type="journal article" date="2023" name="Commun. Biol.">
        <title>Intrasexual cuticular hydrocarbon dimorphism in a wasp sheds light on hydrocarbon biosynthesis genes in Hymenoptera.</title>
        <authorList>
            <person name="Moris V.C."/>
            <person name="Podsiadlowski L."/>
            <person name="Martin S."/>
            <person name="Oeyen J.P."/>
            <person name="Donath A."/>
            <person name="Petersen M."/>
            <person name="Wilbrandt J."/>
            <person name="Misof B."/>
            <person name="Liedtke D."/>
            <person name="Thamm M."/>
            <person name="Scheiner R."/>
            <person name="Schmitt T."/>
            <person name="Niehuis O."/>
        </authorList>
    </citation>
    <scope>NUCLEOTIDE SEQUENCE</scope>
    <source>
        <strain evidence="7">GBR_01_08_01A</strain>
    </source>
</reference>
<dbReference type="AlphaFoldDB" id="A0AAD9VPS8"/>
<dbReference type="InterPro" id="IPR057347">
    <property type="entry name" value="TANGO6_N"/>
</dbReference>
<name>A0AAD9VPS8_9HYME</name>
<dbReference type="EMBL" id="JAIFRP010000031">
    <property type="protein sequence ID" value="KAK2582513.1"/>
    <property type="molecule type" value="Genomic_DNA"/>
</dbReference>
<dbReference type="InterPro" id="IPR057407">
    <property type="entry name" value="HEAT_TANGO6"/>
</dbReference>
<dbReference type="InterPro" id="IPR019451">
    <property type="entry name" value="Rtp1_C1"/>
</dbReference>
<dbReference type="InterPro" id="IPR011989">
    <property type="entry name" value="ARM-like"/>
</dbReference>
<feature type="domain" description="RNA polymerase II assembly factor Rtp1 C-terminal" evidence="3">
    <location>
        <begin position="872"/>
        <end position="902"/>
    </location>
</feature>
<evidence type="ECO:0000313" key="8">
    <source>
        <dbReference type="Proteomes" id="UP001258017"/>
    </source>
</evidence>
<dbReference type="PANTHER" id="PTHR20959">
    <property type="entry name" value="TRANSPORT AND GOLGI ORGANIZATION PROTEIN 6 FAMILY MEMBER"/>
    <property type="match status" value="1"/>
</dbReference>
<dbReference type="PANTHER" id="PTHR20959:SF1">
    <property type="entry name" value="TRANSPORT AND GOLGI ORGANIZATION PROTEIN 6 HOMOLOG"/>
    <property type="match status" value="1"/>
</dbReference>
<dbReference type="InterPro" id="IPR016024">
    <property type="entry name" value="ARM-type_fold"/>
</dbReference>
<evidence type="ECO:0000259" key="5">
    <source>
        <dbReference type="Pfam" id="PF23565"/>
    </source>
</evidence>
<dbReference type="Pfam" id="PF25267">
    <property type="entry name" value="TANGO6_N"/>
    <property type="match status" value="1"/>
</dbReference>
<evidence type="ECO:0000313" key="7">
    <source>
        <dbReference type="EMBL" id="KAK2582513.1"/>
    </source>
</evidence>
<dbReference type="Gene3D" id="1.25.10.10">
    <property type="entry name" value="Leucine-rich Repeat Variant"/>
    <property type="match status" value="1"/>
</dbReference>
<keyword evidence="2" id="KW-0677">Repeat</keyword>
<evidence type="ECO:0000256" key="1">
    <source>
        <dbReference type="ARBA" id="ARBA00005724"/>
    </source>
</evidence>
<dbReference type="InterPro" id="IPR019414">
    <property type="entry name" value="Rtp1_C2"/>
</dbReference>
<dbReference type="SUPFAM" id="SSF48371">
    <property type="entry name" value="ARM repeat"/>
    <property type="match status" value="1"/>
</dbReference>
<feature type="domain" description="RNA polymerase II assembly factor Rtp1 C-terminal" evidence="4">
    <location>
        <begin position="673"/>
        <end position="778"/>
    </location>
</feature>